<accession>A0A9W9Z398</accession>
<sequence length="411" mass="47123">MNLPQSEIQEEKLNRKFPRNGSAQNQESREPRITTRTTRTRYNQESHKNYKNNRTTRVTRRRRTTEPGESHEPRLGQQTEPLRITRTKITTRTSIATRTTEPGTKRATRTTEPGTGVANESLVVEDKIILATADEIKRSFCQASRFIVNKTGFRSTLEPETNRQHMAQQTNVDEFISNAAKIFCNYYKCEYPKCPQVKEGLKRLLRDRYRNDVNRFADNFVHPTQSLLSDLQEEKFPFCLPNGNVVLHLVPPVPKLTIGEFFYQIGHTNPRTLVVKFAKYENKGMSVNELQRSTVHEDDYDIAFTKEYFDQIRNEAAVGLGDVLMRTLIVTSNADWSVQREGAVVHLGTCPSGRQGRLRSESHLSVQESCDDESNTSDCQSMEPHSPTENSDFSSPMEDVFRHVDSSDPEK</sequence>
<proteinExistence type="predicted"/>
<organism evidence="2 3">
    <name type="scientific">Desmophyllum pertusum</name>
    <dbReference type="NCBI Taxonomy" id="174260"/>
    <lineage>
        <taxon>Eukaryota</taxon>
        <taxon>Metazoa</taxon>
        <taxon>Cnidaria</taxon>
        <taxon>Anthozoa</taxon>
        <taxon>Hexacorallia</taxon>
        <taxon>Scleractinia</taxon>
        <taxon>Caryophylliina</taxon>
        <taxon>Caryophylliidae</taxon>
        <taxon>Desmophyllum</taxon>
    </lineage>
</organism>
<feature type="region of interest" description="Disordered" evidence="1">
    <location>
        <begin position="350"/>
        <end position="411"/>
    </location>
</feature>
<keyword evidence="3" id="KW-1185">Reference proteome</keyword>
<comment type="caution">
    <text evidence="2">The sequence shown here is derived from an EMBL/GenBank/DDBJ whole genome shotgun (WGS) entry which is preliminary data.</text>
</comment>
<dbReference type="OrthoDB" id="5959479at2759"/>
<gene>
    <name evidence="2" type="ORF">OS493_007431</name>
</gene>
<feature type="compositionally biased region" description="Basic and acidic residues" evidence="1">
    <location>
        <begin position="399"/>
        <end position="411"/>
    </location>
</feature>
<dbReference type="EMBL" id="MU826828">
    <property type="protein sequence ID" value="KAJ7374342.1"/>
    <property type="molecule type" value="Genomic_DNA"/>
</dbReference>
<feature type="region of interest" description="Disordered" evidence="1">
    <location>
        <begin position="1"/>
        <end position="81"/>
    </location>
</feature>
<evidence type="ECO:0000313" key="3">
    <source>
        <dbReference type="Proteomes" id="UP001163046"/>
    </source>
</evidence>
<dbReference type="AlphaFoldDB" id="A0A9W9Z398"/>
<dbReference type="Proteomes" id="UP001163046">
    <property type="component" value="Unassembled WGS sequence"/>
</dbReference>
<reference evidence="2" key="1">
    <citation type="submission" date="2023-01" db="EMBL/GenBank/DDBJ databases">
        <title>Genome assembly of the deep-sea coral Lophelia pertusa.</title>
        <authorList>
            <person name="Herrera S."/>
            <person name="Cordes E."/>
        </authorList>
    </citation>
    <scope>NUCLEOTIDE SEQUENCE</scope>
    <source>
        <strain evidence="2">USNM1676648</strain>
        <tissue evidence="2">Polyp</tissue>
    </source>
</reference>
<evidence type="ECO:0000256" key="1">
    <source>
        <dbReference type="SAM" id="MobiDB-lite"/>
    </source>
</evidence>
<name>A0A9W9Z398_9CNID</name>
<protein>
    <submittedName>
        <fullName evidence="2">Uncharacterized protein</fullName>
    </submittedName>
</protein>
<evidence type="ECO:0000313" key="2">
    <source>
        <dbReference type="EMBL" id="KAJ7374342.1"/>
    </source>
</evidence>
<feature type="compositionally biased region" description="Basic and acidic residues" evidence="1">
    <location>
        <begin position="64"/>
        <end position="74"/>
    </location>
</feature>